<dbReference type="InterPro" id="IPR011040">
    <property type="entry name" value="Sialidase"/>
</dbReference>
<sequence>MRTSIFPTLGLLLVSLPLLAQQPSPGKSRSSVTKIRDLVIYEDPNYYATFPSIVQKADGGYLLSFRRAPNRRVVFGESGNNHVDPNSYLVSMTSKDGLTWESEPELLYAHDFGGSQDPCLLHLRDGTLLCASYGWAFLREDGLENLPDPHFQNRDGSVFLGGYLLRSIDGGRNWSEPIYPPHIEPEINFTPMGNPVPAYNRGAMYEGKSGRIYWVVAANDQETPRRTSNYLLVSDDKGKNWEHLSTVAKDEEVIFNEASIYETPKGDLVAFIRTANYEDQAVIARSTDGGKSFGQWQSMGFQGHPLQATRLSDDRVLLVYGYRHEPYGIRARILNSECTDFATAEEIVLREDGGSGDIGYPWAVVLDDHHALVTYYFNIDNGTRHIAGTIIEF</sequence>
<evidence type="ECO:0000313" key="3">
    <source>
        <dbReference type="EMBL" id="NHE58885.1"/>
    </source>
</evidence>
<dbReference type="RefSeq" id="WP_166149707.1">
    <property type="nucleotide sequence ID" value="NZ_JAANYN010000009.1"/>
</dbReference>
<dbReference type="Pfam" id="PF13088">
    <property type="entry name" value="BNR_2"/>
    <property type="match status" value="1"/>
</dbReference>
<feature type="signal peptide" evidence="1">
    <location>
        <begin position="1"/>
        <end position="20"/>
    </location>
</feature>
<evidence type="ECO:0000259" key="2">
    <source>
        <dbReference type="Pfam" id="PF13088"/>
    </source>
</evidence>
<dbReference type="PANTHER" id="PTHR43752">
    <property type="entry name" value="BNR/ASP-BOX REPEAT FAMILY PROTEIN"/>
    <property type="match status" value="1"/>
</dbReference>
<dbReference type="EMBL" id="JAANYN010000009">
    <property type="protein sequence ID" value="NHE58885.1"/>
    <property type="molecule type" value="Genomic_DNA"/>
</dbReference>
<protein>
    <submittedName>
        <fullName evidence="3">Exo-alpha-sialidase</fullName>
    </submittedName>
</protein>
<feature type="chain" id="PRO_5047032686" evidence="1">
    <location>
        <begin position="21"/>
        <end position="393"/>
    </location>
</feature>
<proteinExistence type="predicted"/>
<comment type="caution">
    <text evidence="3">The sequence shown here is derived from an EMBL/GenBank/DDBJ whole genome shotgun (WGS) entry which is preliminary data.</text>
</comment>
<keyword evidence="1" id="KW-0732">Signal</keyword>
<dbReference type="CDD" id="cd15482">
    <property type="entry name" value="Sialidase_non-viral"/>
    <property type="match status" value="1"/>
</dbReference>
<evidence type="ECO:0000313" key="4">
    <source>
        <dbReference type="Proteomes" id="UP000649799"/>
    </source>
</evidence>
<feature type="domain" description="Sialidase" evidence="2">
    <location>
        <begin position="163"/>
        <end position="368"/>
    </location>
</feature>
<evidence type="ECO:0000256" key="1">
    <source>
        <dbReference type="SAM" id="SignalP"/>
    </source>
</evidence>
<name>A0ABX0HC06_9BACT</name>
<gene>
    <name evidence="3" type="ORF">G9Q97_18905</name>
</gene>
<organism evidence="3 4">
    <name type="scientific">Cyclobacterium plantarum</name>
    <dbReference type="NCBI Taxonomy" id="2716263"/>
    <lineage>
        <taxon>Bacteria</taxon>
        <taxon>Pseudomonadati</taxon>
        <taxon>Bacteroidota</taxon>
        <taxon>Cytophagia</taxon>
        <taxon>Cytophagales</taxon>
        <taxon>Cyclobacteriaceae</taxon>
        <taxon>Cyclobacterium</taxon>
    </lineage>
</organism>
<dbReference type="PANTHER" id="PTHR43752:SF2">
    <property type="entry name" value="BNR_ASP-BOX REPEAT FAMILY PROTEIN"/>
    <property type="match status" value="1"/>
</dbReference>
<keyword evidence="4" id="KW-1185">Reference proteome</keyword>
<dbReference type="Gene3D" id="2.120.10.10">
    <property type="match status" value="1"/>
</dbReference>
<accession>A0ABX0HC06</accession>
<reference evidence="3 4" key="1">
    <citation type="submission" date="2020-03" db="EMBL/GenBank/DDBJ databases">
        <title>Cyclobacterium plantarum sp. nov., a marine bacterium isolated from a coastal-marine wetland.</title>
        <authorList>
            <person name="Sanchez-Porro C."/>
            <person name="Ventosa A."/>
            <person name="Amoozegar M."/>
        </authorList>
    </citation>
    <scope>NUCLEOTIDE SEQUENCE [LARGE SCALE GENOMIC DNA]</scope>
    <source>
        <strain evidence="3 4">GBPx2</strain>
    </source>
</reference>
<dbReference type="Proteomes" id="UP000649799">
    <property type="component" value="Unassembled WGS sequence"/>
</dbReference>
<dbReference type="SUPFAM" id="SSF50939">
    <property type="entry name" value="Sialidases"/>
    <property type="match status" value="1"/>
</dbReference>
<dbReference type="InterPro" id="IPR036278">
    <property type="entry name" value="Sialidase_sf"/>
</dbReference>